<accession>H2C3E1</accession>
<reference evidence="2 3" key="1">
    <citation type="submission" date="2012-01" db="EMBL/GenBank/DDBJ databases">
        <title>Improved High-Quality Draft sequence of Metallosphaera yellowstonensis MK1.</title>
        <authorList>
            <consortium name="US DOE Joint Genome Institute"/>
            <person name="Lucas S."/>
            <person name="Han J."/>
            <person name="Cheng J.-F."/>
            <person name="Goodwin L."/>
            <person name="Pitluck S."/>
            <person name="Peters L."/>
            <person name="Teshima H."/>
            <person name="Detter J.C."/>
            <person name="Han C."/>
            <person name="Tapia R."/>
            <person name="Land M."/>
            <person name="Hauser L."/>
            <person name="Kyrpides N."/>
            <person name="Kozubal M."/>
            <person name="Macur R.E."/>
            <person name="Jay Z."/>
            <person name="Inskeep W."/>
            <person name="Woyke T."/>
        </authorList>
    </citation>
    <scope>NUCLEOTIDE SEQUENCE [LARGE SCALE GENOMIC DNA]</scope>
    <source>
        <strain evidence="2 3">MK1</strain>
    </source>
</reference>
<dbReference type="InterPro" id="IPR003200">
    <property type="entry name" value="Nict_dMeBzImd_PRibTrfase"/>
</dbReference>
<name>H2C3E1_9CREN</name>
<dbReference type="InterPro" id="IPR036087">
    <property type="entry name" value="Nict_dMeBzImd_PRibTrfase_sf"/>
</dbReference>
<evidence type="ECO:0000313" key="3">
    <source>
        <dbReference type="Proteomes" id="UP000003980"/>
    </source>
</evidence>
<keyword evidence="3" id="KW-1185">Reference proteome</keyword>
<comment type="similarity">
    <text evidence="1">Belongs to the UPF0284 family.</text>
</comment>
<dbReference type="Gene3D" id="3.40.50.10210">
    <property type="match status" value="1"/>
</dbReference>
<dbReference type="PANTHER" id="PTHR38811">
    <property type="match status" value="1"/>
</dbReference>
<dbReference type="InterPro" id="IPR002805">
    <property type="entry name" value="Nict_dMeBzImd_PRibTrfase_arc"/>
</dbReference>
<dbReference type="eggNOG" id="arCOG04272">
    <property type="taxonomic scope" value="Archaea"/>
</dbReference>
<dbReference type="NCBIfam" id="TIGR00303">
    <property type="entry name" value="nicotinate mononucleotide-dependent phosphoribosyltransferase CobT"/>
    <property type="match status" value="1"/>
</dbReference>
<dbReference type="Proteomes" id="UP000003980">
    <property type="component" value="Unassembled WGS sequence"/>
</dbReference>
<dbReference type="AlphaFoldDB" id="H2C3E1"/>
<sequence>MIVDIIGRLSEEVKGKSFTFVLVVGTTDVSLIPGITVAGASPELTMFTPAADAEFLMTGRCRSIDVVPITPDGIPTPALISRASLSLVKTNKLVVNAGSRVKPRIPHLDLGGEPGGDIRKWGVREEVGETILENAKSLGENLQDEEFLVVGESIPAGTTTAAATLEALGYRGVDVVSSSSPANPKDLKRRVVSEALKNGPVDSRKLIFKVTDPVILGIVGLVSGYPGKVLLAGGTQMTAVAALLKEWYPDRLKDITIGTTRWIVKDPTARIVDFVKEIGVRLSFADVDFSLSRHEGLRVYERGFVKEGVGAGGSMIMALSRGVSPSDIVNSVDDLYSKLTQI</sequence>
<organism evidence="2 3">
    <name type="scientific">Metallosphaera yellowstonensis MK1</name>
    <dbReference type="NCBI Taxonomy" id="671065"/>
    <lineage>
        <taxon>Archaea</taxon>
        <taxon>Thermoproteota</taxon>
        <taxon>Thermoprotei</taxon>
        <taxon>Sulfolobales</taxon>
        <taxon>Sulfolobaceae</taxon>
        <taxon>Metallosphaera</taxon>
    </lineage>
</organism>
<evidence type="ECO:0000256" key="1">
    <source>
        <dbReference type="HAMAP-Rule" id="MF_01086"/>
    </source>
</evidence>
<protein>
    <recommendedName>
        <fullName evidence="1">UPF0284 protein MetMK1DRAFT_00012650</fullName>
    </recommendedName>
</protein>
<gene>
    <name evidence="2" type="ORF">MetMK1DRAFT_00012650</name>
</gene>
<dbReference type="CDD" id="cd02439">
    <property type="entry name" value="DMB-PRT_CobT"/>
    <property type="match status" value="1"/>
</dbReference>
<dbReference type="GO" id="GO:0008939">
    <property type="term" value="F:nicotinate-nucleotide-dimethylbenzimidazole phosphoribosyltransferase activity"/>
    <property type="evidence" value="ECO:0007669"/>
    <property type="project" value="InterPro"/>
</dbReference>
<dbReference type="HOGENOM" id="CLU_053134_0_0_2"/>
<dbReference type="SUPFAM" id="SSF52733">
    <property type="entry name" value="Nicotinate mononucleotide:5,6-dimethylbenzimidazole phosphoribosyltransferase (CobT)"/>
    <property type="match status" value="1"/>
</dbReference>
<dbReference type="STRING" id="671065.MetMK1DRAFT_00012650"/>
<evidence type="ECO:0000313" key="2">
    <source>
        <dbReference type="EMBL" id="EHP70762.1"/>
    </source>
</evidence>
<dbReference type="PANTHER" id="PTHR38811:SF1">
    <property type="entry name" value="UPF0284 PROTEIN SLL1500"/>
    <property type="match status" value="1"/>
</dbReference>
<proteinExistence type="inferred from homology"/>
<dbReference type="OrthoDB" id="9136at2157"/>
<dbReference type="EMBL" id="JH597761">
    <property type="protein sequence ID" value="EHP70762.1"/>
    <property type="molecule type" value="Genomic_DNA"/>
</dbReference>
<dbReference type="NCBIfam" id="NF003368">
    <property type="entry name" value="PRK04447.1-1"/>
    <property type="match status" value="1"/>
</dbReference>
<dbReference type="HAMAP" id="MF_01086">
    <property type="entry name" value="UPF0284"/>
    <property type="match status" value="1"/>
</dbReference>
<dbReference type="NCBIfam" id="NF003372">
    <property type="entry name" value="PRK04447.1-5"/>
    <property type="match status" value="1"/>
</dbReference>